<keyword evidence="2" id="KW-1185">Reference proteome</keyword>
<dbReference type="EMBL" id="CM044702">
    <property type="protein sequence ID" value="KAI5677616.1"/>
    <property type="molecule type" value="Genomic_DNA"/>
</dbReference>
<comment type="caution">
    <text evidence="1">The sequence shown here is derived from an EMBL/GenBank/DDBJ whole genome shotgun (WGS) entry which is preliminary data.</text>
</comment>
<name>A0ACC0BYC1_CATRO</name>
<evidence type="ECO:0000313" key="1">
    <source>
        <dbReference type="EMBL" id="KAI5677616.1"/>
    </source>
</evidence>
<dbReference type="Proteomes" id="UP001060085">
    <property type="component" value="Linkage Group LG02"/>
</dbReference>
<evidence type="ECO:0000313" key="2">
    <source>
        <dbReference type="Proteomes" id="UP001060085"/>
    </source>
</evidence>
<proteinExistence type="predicted"/>
<organism evidence="1 2">
    <name type="scientific">Catharanthus roseus</name>
    <name type="common">Madagascar periwinkle</name>
    <name type="synonym">Vinca rosea</name>
    <dbReference type="NCBI Taxonomy" id="4058"/>
    <lineage>
        <taxon>Eukaryota</taxon>
        <taxon>Viridiplantae</taxon>
        <taxon>Streptophyta</taxon>
        <taxon>Embryophyta</taxon>
        <taxon>Tracheophyta</taxon>
        <taxon>Spermatophyta</taxon>
        <taxon>Magnoliopsida</taxon>
        <taxon>eudicotyledons</taxon>
        <taxon>Gunneridae</taxon>
        <taxon>Pentapetalae</taxon>
        <taxon>asterids</taxon>
        <taxon>lamiids</taxon>
        <taxon>Gentianales</taxon>
        <taxon>Apocynaceae</taxon>
        <taxon>Rauvolfioideae</taxon>
        <taxon>Vinceae</taxon>
        <taxon>Catharanthinae</taxon>
        <taxon>Catharanthus</taxon>
    </lineage>
</organism>
<gene>
    <name evidence="1" type="ORF">M9H77_08566</name>
</gene>
<protein>
    <submittedName>
        <fullName evidence="1">Uncharacterized protein</fullName>
    </submittedName>
</protein>
<sequence length="376" mass="41168">MNSSCVDKWKPVFAMLGVNLALAVNNVLLKKVLNQGMSYLMIITYRQTISTIFLIPIAYFYERKGWNSLRGSLVWGLFFSALLGATLSQYFFLVGLKYTSATYSCAFINIVPVVTFIVALPFRLEKVNLKKISGKAKVLGTLIGVGGSLVLALYKGIPLINSTKYQNSVVEKAKHGTKDWVVGSLFLFGGSTMWSSWFVIQARIGNKFPFQYSSTAILSFFSAVQSAILCLIVDRNISQWILKGPLEISSVIYAGIVGSGLCYVVMSWCLKQRGPVFTSAFSPFIQIFVAVFDVSLLHEEINLGSILGSIIVIAGMYILLWGKSKEATESEDQCDCNVKNVPNADGEKGTDSNLNLPLPVTVPNPAVSVTCSTNHP</sequence>
<accession>A0ACC0BYC1</accession>
<reference evidence="2" key="1">
    <citation type="journal article" date="2023" name="Nat. Plants">
        <title>Single-cell RNA sequencing provides a high-resolution roadmap for understanding the multicellular compartmentation of specialized metabolism.</title>
        <authorList>
            <person name="Sun S."/>
            <person name="Shen X."/>
            <person name="Li Y."/>
            <person name="Li Y."/>
            <person name="Wang S."/>
            <person name="Li R."/>
            <person name="Zhang H."/>
            <person name="Shen G."/>
            <person name="Guo B."/>
            <person name="Wei J."/>
            <person name="Xu J."/>
            <person name="St-Pierre B."/>
            <person name="Chen S."/>
            <person name="Sun C."/>
        </authorList>
    </citation>
    <scope>NUCLEOTIDE SEQUENCE [LARGE SCALE GENOMIC DNA]</scope>
</reference>